<feature type="domain" description="3-hydroxyacyl-CoA dehydrogenase C-terminal" evidence="4">
    <location>
        <begin position="174"/>
        <end position="272"/>
    </location>
</feature>
<protein>
    <submittedName>
        <fullName evidence="6">NAD(P)-binding protein</fullName>
    </submittedName>
</protein>
<dbReference type="SUPFAM" id="SSF51735">
    <property type="entry name" value="NAD(P)-binding Rossmann-fold domains"/>
    <property type="match status" value="1"/>
</dbReference>
<dbReference type="GO" id="GO:0016616">
    <property type="term" value="F:oxidoreductase activity, acting on the CH-OH group of donors, NAD or NADP as acceptor"/>
    <property type="evidence" value="ECO:0007669"/>
    <property type="project" value="InterPro"/>
</dbReference>
<dbReference type="GO" id="GO:0070403">
    <property type="term" value="F:NAD+ binding"/>
    <property type="evidence" value="ECO:0007669"/>
    <property type="project" value="InterPro"/>
</dbReference>
<feature type="domain" description="3-hydroxyacyl-CoA dehydrogenase NAD binding" evidence="5">
    <location>
        <begin position="3"/>
        <end position="166"/>
    </location>
</feature>
<dbReference type="Gene3D" id="1.10.1040.10">
    <property type="entry name" value="N-(1-d-carboxylethyl)-l-norvaline Dehydrogenase, domain 2"/>
    <property type="match status" value="1"/>
</dbReference>
<proteinExistence type="inferred from homology"/>
<sequence length="297" mass="32356">MWASTSRPVLLYDSSPAALRSAVEYISDVLGVLCFNEDTHPGHVATTTYLPAACRAEPGPWLVIEALPEELSLKRKVLSEVEALAPRDCILASNSSSFRTAEMLAAPGGGEGADGVKDGARLLNMHHYIPPRNRMVELMSSGSTAEAVFPFLAAQMESVGLRPLVLPADVQSTGFIFNRIWAAVKRETLAVLAEGVARHPADVDELFRDFFHAEKGPCEKMDEVGLDTVAKVEARYVVERPGIGSEEALEWLAKEYVEKGRLGEKSGDGLYTAEERKEMIAERELDALDPLEESKGA</sequence>
<dbReference type="Proteomes" id="UP001174694">
    <property type="component" value="Unassembled WGS sequence"/>
</dbReference>
<dbReference type="InterPro" id="IPR006176">
    <property type="entry name" value="3-OHacyl-CoA_DH_NAD-bd"/>
</dbReference>
<accession>A0AA38RIC1</accession>
<organism evidence="6 7">
    <name type="scientific">Pleurostoma richardsiae</name>
    <dbReference type="NCBI Taxonomy" id="41990"/>
    <lineage>
        <taxon>Eukaryota</taxon>
        <taxon>Fungi</taxon>
        <taxon>Dikarya</taxon>
        <taxon>Ascomycota</taxon>
        <taxon>Pezizomycotina</taxon>
        <taxon>Sordariomycetes</taxon>
        <taxon>Sordariomycetidae</taxon>
        <taxon>Calosphaeriales</taxon>
        <taxon>Pleurostomataceae</taxon>
        <taxon>Pleurostoma</taxon>
    </lineage>
</organism>
<keyword evidence="7" id="KW-1185">Reference proteome</keyword>
<evidence type="ECO:0000256" key="3">
    <source>
        <dbReference type="PIRSR" id="PIRSR000105-1"/>
    </source>
</evidence>
<dbReference type="Pfam" id="PF00725">
    <property type="entry name" value="3HCDH"/>
    <property type="match status" value="1"/>
</dbReference>
<dbReference type="PANTHER" id="PTHR48075">
    <property type="entry name" value="3-HYDROXYACYL-COA DEHYDROGENASE FAMILY PROTEIN"/>
    <property type="match status" value="1"/>
</dbReference>
<dbReference type="InterPro" id="IPR013328">
    <property type="entry name" value="6PGD_dom2"/>
</dbReference>
<dbReference type="InterPro" id="IPR008927">
    <property type="entry name" value="6-PGluconate_DH-like_C_sf"/>
</dbReference>
<reference evidence="6" key="1">
    <citation type="submission" date="2022-07" db="EMBL/GenBank/DDBJ databases">
        <title>Fungi with potential for degradation of polypropylene.</title>
        <authorList>
            <person name="Gostincar C."/>
        </authorList>
    </citation>
    <scope>NUCLEOTIDE SEQUENCE</scope>
    <source>
        <strain evidence="6">EXF-13308</strain>
    </source>
</reference>
<dbReference type="Pfam" id="PF02737">
    <property type="entry name" value="3HCDH_N"/>
    <property type="match status" value="1"/>
</dbReference>
<evidence type="ECO:0000313" key="7">
    <source>
        <dbReference type="Proteomes" id="UP001174694"/>
    </source>
</evidence>
<feature type="site" description="Important for catalytic activity" evidence="3">
    <location>
        <position position="126"/>
    </location>
</feature>
<dbReference type="InterPro" id="IPR022694">
    <property type="entry name" value="3-OHacyl-CoA_DH"/>
</dbReference>
<evidence type="ECO:0000259" key="5">
    <source>
        <dbReference type="Pfam" id="PF02737"/>
    </source>
</evidence>
<evidence type="ECO:0000256" key="1">
    <source>
        <dbReference type="ARBA" id="ARBA00009463"/>
    </source>
</evidence>
<dbReference type="InterPro" id="IPR036291">
    <property type="entry name" value="NAD(P)-bd_dom_sf"/>
</dbReference>
<comment type="caution">
    <text evidence="6">The sequence shown here is derived from an EMBL/GenBank/DDBJ whole genome shotgun (WGS) entry which is preliminary data.</text>
</comment>
<dbReference type="InterPro" id="IPR006108">
    <property type="entry name" value="3HC_DH_C"/>
</dbReference>
<dbReference type="SUPFAM" id="SSF48179">
    <property type="entry name" value="6-phosphogluconate dehydrogenase C-terminal domain-like"/>
    <property type="match status" value="1"/>
</dbReference>
<comment type="similarity">
    <text evidence="1">Belongs to the 3-hydroxyacyl-CoA dehydrogenase family.</text>
</comment>
<gene>
    <name evidence="6" type="ORF">NKR23_g8545</name>
</gene>
<dbReference type="EMBL" id="JANBVO010000030">
    <property type="protein sequence ID" value="KAJ9138490.1"/>
    <property type="molecule type" value="Genomic_DNA"/>
</dbReference>
<name>A0AA38RIC1_9PEZI</name>
<dbReference type="PIRSF" id="PIRSF000105">
    <property type="entry name" value="HCDH"/>
    <property type="match status" value="1"/>
</dbReference>
<evidence type="ECO:0000259" key="4">
    <source>
        <dbReference type="Pfam" id="PF00725"/>
    </source>
</evidence>
<keyword evidence="2" id="KW-0560">Oxidoreductase</keyword>
<dbReference type="Gene3D" id="3.40.50.720">
    <property type="entry name" value="NAD(P)-binding Rossmann-like Domain"/>
    <property type="match status" value="1"/>
</dbReference>
<dbReference type="PANTHER" id="PTHR48075:SF3">
    <property type="entry name" value="3-HYDROXYACYL-COA DEHYDROGENASE"/>
    <property type="match status" value="1"/>
</dbReference>
<evidence type="ECO:0000313" key="6">
    <source>
        <dbReference type="EMBL" id="KAJ9138490.1"/>
    </source>
</evidence>
<dbReference type="AlphaFoldDB" id="A0AA38RIC1"/>
<dbReference type="GO" id="GO:0006631">
    <property type="term" value="P:fatty acid metabolic process"/>
    <property type="evidence" value="ECO:0007669"/>
    <property type="project" value="InterPro"/>
</dbReference>
<evidence type="ECO:0000256" key="2">
    <source>
        <dbReference type="ARBA" id="ARBA00023002"/>
    </source>
</evidence>